<dbReference type="GO" id="GO:0005737">
    <property type="term" value="C:cytoplasm"/>
    <property type="evidence" value="ECO:0007669"/>
    <property type="project" value="UniProtKB-ARBA"/>
</dbReference>
<evidence type="ECO:0000256" key="9">
    <source>
        <dbReference type="RuleBase" id="RU004386"/>
    </source>
</evidence>
<comment type="similarity">
    <text evidence="2 9">Belongs to the peptidase M18 family.</text>
</comment>
<dbReference type="AlphaFoldDB" id="A0A5D0MI10"/>
<dbReference type="PANTHER" id="PTHR28570:SF2">
    <property type="entry name" value="M18 FAMILY AMINOPEPTIDASE 1-RELATED"/>
    <property type="match status" value="1"/>
</dbReference>
<evidence type="ECO:0000313" key="12">
    <source>
        <dbReference type="Proteomes" id="UP000324143"/>
    </source>
</evidence>
<dbReference type="GO" id="GO:0008270">
    <property type="term" value="F:zinc ion binding"/>
    <property type="evidence" value="ECO:0007669"/>
    <property type="project" value="InterPro"/>
</dbReference>
<name>A0A5D0MI10_9BACT</name>
<dbReference type="InterPro" id="IPR023358">
    <property type="entry name" value="Peptidase_M18_dom2"/>
</dbReference>
<evidence type="ECO:0000256" key="5">
    <source>
        <dbReference type="ARBA" id="ARBA00022723"/>
    </source>
</evidence>
<evidence type="ECO:0000256" key="4">
    <source>
        <dbReference type="ARBA" id="ARBA00022670"/>
    </source>
</evidence>
<dbReference type="Gene3D" id="3.40.630.10">
    <property type="entry name" value="Zn peptidases"/>
    <property type="match status" value="1"/>
</dbReference>
<dbReference type="Pfam" id="PF02127">
    <property type="entry name" value="Peptidase_M18"/>
    <property type="match status" value="1"/>
</dbReference>
<dbReference type="GO" id="GO:0006508">
    <property type="term" value="P:proteolysis"/>
    <property type="evidence" value="ECO:0007669"/>
    <property type="project" value="UniProtKB-KW"/>
</dbReference>
<dbReference type="PANTHER" id="PTHR28570">
    <property type="entry name" value="ASPARTYL AMINOPEPTIDASE"/>
    <property type="match status" value="1"/>
</dbReference>
<gene>
    <name evidence="11" type="ORF">FXF47_06460</name>
</gene>
<keyword evidence="12" id="KW-1185">Reference proteome</keyword>
<dbReference type="Gene3D" id="2.30.250.10">
    <property type="entry name" value="Aminopeptidase i, Domain 2"/>
    <property type="match status" value="1"/>
</dbReference>
<dbReference type="NCBIfam" id="NF002600">
    <property type="entry name" value="PRK02256.1"/>
    <property type="match status" value="1"/>
</dbReference>
<evidence type="ECO:0000256" key="1">
    <source>
        <dbReference type="ARBA" id="ARBA00001947"/>
    </source>
</evidence>
<dbReference type="PRINTS" id="PR00932">
    <property type="entry name" value="AMINO1PTASE"/>
</dbReference>
<keyword evidence="4 9" id="KW-0645">Protease</keyword>
<keyword evidence="5 9" id="KW-0479">Metal-binding</keyword>
<keyword evidence="8 9" id="KW-0482">Metalloprotease</keyword>
<dbReference type="EMBL" id="VSIX01000058">
    <property type="protein sequence ID" value="TYB31060.1"/>
    <property type="molecule type" value="Genomic_DNA"/>
</dbReference>
<dbReference type="SUPFAM" id="SSF101821">
    <property type="entry name" value="Aminopeptidase/glucanase lid domain"/>
    <property type="match status" value="1"/>
</dbReference>
<dbReference type="EC" id="3.4.11.-" evidence="10"/>
<evidence type="ECO:0000256" key="6">
    <source>
        <dbReference type="ARBA" id="ARBA00022801"/>
    </source>
</evidence>
<evidence type="ECO:0000256" key="10">
    <source>
        <dbReference type="RuleBase" id="RU004387"/>
    </source>
</evidence>
<dbReference type="InterPro" id="IPR001948">
    <property type="entry name" value="Peptidase_M18"/>
</dbReference>
<dbReference type="GO" id="GO:0008237">
    <property type="term" value="F:metallopeptidase activity"/>
    <property type="evidence" value="ECO:0007669"/>
    <property type="project" value="UniProtKB-KW"/>
</dbReference>
<evidence type="ECO:0000313" key="11">
    <source>
        <dbReference type="EMBL" id="TYB31060.1"/>
    </source>
</evidence>
<organism evidence="11 12">
    <name type="scientific">Candidatus Mcinerneyibacterium aminivorans</name>
    <dbReference type="NCBI Taxonomy" id="2703815"/>
    <lineage>
        <taxon>Bacteria</taxon>
        <taxon>Candidatus Macinerneyibacteriota</taxon>
        <taxon>Candidatus Mcinerneyibacteria</taxon>
        <taxon>Candidatus Mcinerneyibacteriales</taxon>
        <taxon>Candidatus Mcinerneyibacteriaceae</taxon>
        <taxon>Candidatus Mcinerneyibacterium</taxon>
    </lineage>
</organism>
<keyword evidence="7 9" id="KW-0862">Zinc</keyword>
<reference evidence="11" key="1">
    <citation type="submission" date="2019-08" db="EMBL/GenBank/DDBJ databases">
        <title>Genomic characterization of a novel candidate phylum (ARYD3) from a high temperature, high salinity tertiary oil reservoir in north central Oklahoma, USA.</title>
        <authorList>
            <person name="Youssef N.H."/>
            <person name="Yadav A."/>
            <person name="Elshahed M.S."/>
        </authorList>
    </citation>
    <scope>NUCLEOTIDE SEQUENCE [LARGE SCALE GENOMIC DNA]</scope>
    <source>
        <strain evidence="11">ARYD3</strain>
    </source>
</reference>
<keyword evidence="6 9" id="KW-0378">Hydrolase</keyword>
<dbReference type="Proteomes" id="UP000324143">
    <property type="component" value="Unassembled WGS sequence"/>
</dbReference>
<evidence type="ECO:0000256" key="2">
    <source>
        <dbReference type="ARBA" id="ARBA00008290"/>
    </source>
</evidence>
<evidence type="ECO:0000256" key="3">
    <source>
        <dbReference type="ARBA" id="ARBA00022438"/>
    </source>
</evidence>
<accession>A0A5D0MI10</accession>
<protein>
    <recommendedName>
        <fullName evidence="10">M18 family aminopeptidase</fullName>
        <ecNumber evidence="10">3.4.11.-</ecNumber>
    </recommendedName>
</protein>
<keyword evidence="3 9" id="KW-0031">Aminopeptidase</keyword>
<proteinExistence type="inferred from homology"/>
<dbReference type="GO" id="GO:0004177">
    <property type="term" value="F:aminopeptidase activity"/>
    <property type="evidence" value="ECO:0007669"/>
    <property type="project" value="UniProtKB-KW"/>
</dbReference>
<sequence>MGEYKDLEKKIKMKRKNSWENLKDGERKKVFSFSEEYKNFLKEVKTERENVDKVVQMAEEEGFKPLSELKDGHNKYYAVNHNKNLALIVLGKEEIKNGFNLIASHVDVPHIDIKMNPIYESEEMAMMKTHYYGGIKKYHWVSRPLELHGVIIKNDGEKVELTYGSEEDEGVFVIPDVLPHLSRKVQKKEKLLRSFEGEKLHAIAGSIPIDDEDIKEKIKFNVLKVLNEKYDIVEEDFVSAELKLVPAGEPRFVGFDKSILGSFGHDDRICGYTSSKAIFDIENPKKTSINFLADKEEIGSEGRTGMQSWFFLEIVGELLQHQEGSYSDLKLKKMLRKSNVISSDVGAAVNPLFKNVHDNQNAPKFGGGISLVKYTGARGKAAANDADAEFVGRVRRLWNENNIDWQIGTLGKVDEGGGGTVAKFLAKYNMNVVDAGTPLLSMHSPFELASNVDIYSTYKAYKVFFEKME</sequence>
<dbReference type="SUPFAM" id="SSF53187">
    <property type="entry name" value="Zn-dependent exopeptidases"/>
    <property type="match status" value="1"/>
</dbReference>
<comment type="caution">
    <text evidence="11">The sequence shown here is derived from an EMBL/GenBank/DDBJ whole genome shotgun (WGS) entry which is preliminary data.</text>
</comment>
<evidence type="ECO:0000256" key="8">
    <source>
        <dbReference type="ARBA" id="ARBA00023049"/>
    </source>
</evidence>
<comment type="cofactor">
    <cofactor evidence="1 10">
        <name>Zn(2+)</name>
        <dbReference type="ChEBI" id="CHEBI:29105"/>
    </cofactor>
</comment>
<evidence type="ECO:0000256" key="7">
    <source>
        <dbReference type="ARBA" id="ARBA00022833"/>
    </source>
</evidence>